<evidence type="ECO:0000256" key="7">
    <source>
        <dbReference type="ARBA" id="ARBA00023177"/>
    </source>
</evidence>
<dbReference type="InterPro" id="IPR029020">
    <property type="entry name" value="Ammonium/urea_transptr"/>
</dbReference>
<dbReference type="InterPro" id="IPR024041">
    <property type="entry name" value="NH4_transpt_AmtB-like_dom"/>
</dbReference>
<dbReference type="PRINTS" id="PR00342">
    <property type="entry name" value="RHESUSRHD"/>
</dbReference>
<dbReference type="PROSITE" id="PS01219">
    <property type="entry name" value="AMMONIUM_TRANSP"/>
    <property type="match status" value="1"/>
</dbReference>
<evidence type="ECO:0000256" key="5">
    <source>
        <dbReference type="ARBA" id="ARBA00022989"/>
    </source>
</evidence>
<dbReference type="InterPro" id="IPR018047">
    <property type="entry name" value="Ammonium_transpt_CS"/>
</dbReference>
<dbReference type="PANTHER" id="PTHR11730:SF6">
    <property type="entry name" value="AMMONIUM TRANSPORTER"/>
    <property type="match status" value="1"/>
</dbReference>
<reference evidence="11" key="1">
    <citation type="journal article" date="2019" name="Int. J. Syst. Evol. Microbiol.">
        <title>The Global Catalogue of Microorganisms (GCM) 10K type strain sequencing project: providing services to taxonomists for standard genome sequencing and annotation.</title>
        <authorList>
            <consortium name="The Broad Institute Genomics Platform"/>
            <consortium name="The Broad Institute Genome Sequencing Center for Infectious Disease"/>
            <person name="Wu L."/>
            <person name="Ma J."/>
        </authorList>
    </citation>
    <scope>NUCLEOTIDE SEQUENCE [LARGE SCALE GENOMIC DNA]</scope>
    <source>
        <strain evidence="11">KCTC 52141</strain>
    </source>
</reference>
<dbReference type="SUPFAM" id="SSF111352">
    <property type="entry name" value="Ammonium transporter"/>
    <property type="match status" value="1"/>
</dbReference>
<dbReference type="Proteomes" id="UP001595548">
    <property type="component" value="Unassembled WGS sequence"/>
</dbReference>
<evidence type="ECO:0000256" key="1">
    <source>
        <dbReference type="ARBA" id="ARBA00004141"/>
    </source>
</evidence>
<feature type="transmembrane region" description="Helical" evidence="8">
    <location>
        <begin position="247"/>
        <end position="264"/>
    </location>
</feature>
<feature type="transmembrane region" description="Helical" evidence="8">
    <location>
        <begin position="331"/>
        <end position="352"/>
    </location>
</feature>
<feature type="transmembrane region" description="Helical" evidence="8">
    <location>
        <begin position="164"/>
        <end position="182"/>
    </location>
</feature>
<evidence type="ECO:0000256" key="4">
    <source>
        <dbReference type="ARBA" id="ARBA00022692"/>
    </source>
</evidence>
<dbReference type="Pfam" id="PF00909">
    <property type="entry name" value="Ammonium_transp"/>
    <property type="match status" value="1"/>
</dbReference>
<evidence type="ECO:0000313" key="10">
    <source>
        <dbReference type="EMBL" id="MFC3154606.1"/>
    </source>
</evidence>
<keyword evidence="7 8" id="KW-0924">Ammonia transport</keyword>
<feature type="domain" description="Ammonium transporter AmtB-like" evidence="9">
    <location>
        <begin position="58"/>
        <end position="443"/>
    </location>
</feature>
<feature type="transmembrane region" description="Helical" evidence="8">
    <location>
        <begin position="202"/>
        <end position="226"/>
    </location>
</feature>
<evidence type="ECO:0000256" key="8">
    <source>
        <dbReference type="RuleBase" id="RU362002"/>
    </source>
</evidence>
<feature type="transmembrane region" description="Helical" evidence="8">
    <location>
        <begin position="137"/>
        <end position="157"/>
    </location>
</feature>
<dbReference type="InterPro" id="IPR001905">
    <property type="entry name" value="Ammonium_transpt"/>
</dbReference>
<dbReference type="Gene3D" id="1.10.3430.10">
    <property type="entry name" value="Ammonium transporter AmtB like domains"/>
    <property type="match status" value="1"/>
</dbReference>
<dbReference type="RefSeq" id="WP_382414959.1">
    <property type="nucleotide sequence ID" value="NZ_AP031500.1"/>
</dbReference>
<evidence type="ECO:0000313" key="11">
    <source>
        <dbReference type="Proteomes" id="UP001595548"/>
    </source>
</evidence>
<keyword evidence="4 8" id="KW-0812">Transmembrane</keyword>
<comment type="similarity">
    <text evidence="2 8">Belongs to the ammonia transporter channel (TC 1.A.11.2) family.</text>
</comment>
<protein>
    <recommendedName>
        <fullName evidence="8">Ammonium transporter</fullName>
    </recommendedName>
</protein>
<dbReference type="InterPro" id="IPR002229">
    <property type="entry name" value="RhesusRHD"/>
</dbReference>
<comment type="caution">
    <text evidence="10">The sequence shown here is derived from an EMBL/GenBank/DDBJ whole genome shotgun (WGS) entry which is preliminary data.</text>
</comment>
<feature type="transmembrane region" description="Helical" evidence="8">
    <location>
        <begin position="393"/>
        <end position="416"/>
    </location>
</feature>
<dbReference type="EMBL" id="JBHRTL010000005">
    <property type="protein sequence ID" value="MFC3154606.1"/>
    <property type="molecule type" value="Genomic_DNA"/>
</dbReference>
<proteinExistence type="inferred from homology"/>
<comment type="caution">
    <text evidence="8">Lacks conserved residue(s) required for the propagation of feature annotation.</text>
</comment>
<evidence type="ECO:0000256" key="3">
    <source>
        <dbReference type="ARBA" id="ARBA00022448"/>
    </source>
</evidence>
<feature type="transmembrane region" description="Helical" evidence="8">
    <location>
        <begin position="57"/>
        <end position="77"/>
    </location>
</feature>
<evidence type="ECO:0000259" key="9">
    <source>
        <dbReference type="Pfam" id="PF00909"/>
    </source>
</evidence>
<keyword evidence="6 8" id="KW-0472">Membrane</keyword>
<evidence type="ECO:0000256" key="6">
    <source>
        <dbReference type="ARBA" id="ARBA00023136"/>
    </source>
</evidence>
<keyword evidence="11" id="KW-1185">Reference proteome</keyword>
<feature type="transmembrane region" description="Helical" evidence="8">
    <location>
        <begin position="359"/>
        <end position="381"/>
    </location>
</feature>
<keyword evidence="5 8" id="KW-1133">Transmembrane helix</keyword>
<name>A0ABV7HP57_9GAMM</name>
<keyword evidence="3 8" id="KW-0813">Transport</keyword>
<evidence type="ECO:0000256" key="2">
    <source>
        <dbReference type="ARBA" id="ARBA00005887"/>
    </source>
</evidence>
<sequence>MHWPALLFPADIRPDAMPMIRRTIPPTVIKCAVVVTPMLLWASPSVAAPEATQSIDTVWIALAAALVFFMQAGFALLESGMARSKNAINVIMKNYADVCLGSLVFCLVGFGLMFGTNPTGFWGTDHFWLNPNAQWDWTFVLFQTMFAATTATIASGTMAERTRFGGYLIAACFIMGVLYPVFGSWVWGSAYHGSGWLAQLGFIDFAGSTVVHSLGAWVALAGALVVGPRIGRFDADGKPRRIAGHNSSYVAMGGFILWLGWFGFNGGSTLAADVAIGLINLNTHLSACAGAAGALLACRLTGVKVRVEHVVNGSLGGLVGITAGCATMDPLYAIITGFVAGIVVVLGSRLLLRLKVDDVVGAIPVHGFAGAWGTLAAGLFYRGDLFSVELVVVQLTGVLVCFVWAFVGALIIYGVINAVSPLRADAQHEQRGLDITEHGEIGYPEFGSNKAYNSRTLEVIEP</sequence>
<feature type="transmembrane region" description="Helical" evidence="8">
    <location>
        <begin position="98"/>
        <end position="117"/>
    </location>
</feature>
<organism evidence="10 11">
    <name type="scientific">Gilvimarinus japonicus</name>
    <dbReference type="NCBI Taxonomy" id="1796469"/>
    <lineage>
        <taxon>Bacteria</taxon>
        <taxon>Pseudomonadati</taxon>
        <taxon>Pseudomonadota</taxon>
        <taxon>Gammaproteobacteria</taxon>
        <taxon>Cellvibrionales</taxon>
        <taxon>Cellvibrionaceae</taxon>
        <taxon>Gilvimarinus</taxon>
    </lineage>
</organism>
<dbReference type="NCBIfam" id="TIGR00836">
    <property type="entry name" value="amt"/>
    <property type="match status" value="1"/>
</dbReference>
<gene>
    <name evidence="10" type="ORF">ACFOEB_05270</name>
</gene>
<accession>A0ABV7HP57</accession>
<dbReference type="PANTHER" id="PTHR11730">
    <property type="entry name" value="AMMONIUM TRANSPORTER"/>
    <property type="match status" value="1"/>
</dbReference>
<comment type="subcellular location">
    <subcellularLocation>
        <location evidence="8">Cell membrane</location>
        <topology evidence="8">Multi-pass membrane protein</topology>
    </subcellularLocation>
    <subcellularLocation>
        <location evidence="1">Membrane</location>
        <topology evidence="1">Multi-pass membrane protein</topology>
    </subcellularLocation>
</comment>